<comment type="pathway">
    <text evidence="5">Purine metabolism; IMP biosynthesis via salvage pathway; IMP from hypoxanthine: step 1/1.</text>
</comment>
<keyword evidence="1 5" id="KW-0963">Cytoplasm</keyword>
<evidence type="ECO:0000256" key="5">
    <source>
        <dbReference type="HAMAP-Rule" id="MF_01467"/>
    </source>
</evidence>
<evidence type="ECO:0000313" key="8">
    <source>
        <dbReference type="Proteomes" id="UP000732619"/>
    </source>
</evidence>
<accession>A0A8T3VNT0</accession>
<evidence type="ECO:0000256" key="1">
    <source>
        <dbReference type="ARBA" id="ARBA00022490"/>
    </source>
</evidence>
<dbReference type="InterPro" id="IPR000836">
    <property type="entry name" value="PRTase_dom"/>
</dbReference>
<dbReference type="InterPro" id="IPR026597">
    <property type="entry name" value="HGPRTase-like"/>
</dbReference>
<proteinExistence type="inferred from homology"/>
<evidence type="ECO:0000259" key="6">
    <source>
        <dbReference type="Pfam" id="PF00156"/>
    </source>
</evidence>
<comment type="subunit">
    <text evidence="5">Homodimer.</text>
</comment>
<keyword evidence="2 5" id="KW-0328">Glycosyltransferase</keyword>
<evidence type="ECO:0000313" key="7">
    <source>
        <dbReference type="EMBL" id="MBE6513154.1"/>
    </source>
</evidence>
<comment type="subcellular location">
    <subcellularLocation>
        <location evidence="5">Cytoplasm</location>
    </subcellularLocation>
</comment>
<feature type="domain" description="Phosphoribosyltransferase" evidence="6">
    <location>
        <begin position="36"/>
        <end position="162"/>
    </location>
</feature>
<dbReference type="EMBL" id="SUTG01000052">
    <property type="protein sequence ID" value="MBE6513154.1"/>
    <property type="molecule type" value="Genomic_DNA"/>
</dbReference>
<dbReference type="NCBIfam" id="NF040646">
    <property type="entry name" value="HPT_Archaea"/>
    <property type="match status" value="1"/>
</dbReference>
<dbReference type="Gene3D" id="3.40.50.2020">
    <property type="match status" value="1"/>
</dbReference>
<dbReference type="InterPro" id="IPR029057">
    <property type="entry name" value="PRTase-like"/>
</dbReference>
<dbReference type="GO" id="GO:0032264">
    <property type="term" value="P:IMP salvage"/>
    <property type="evidence" value="ECO:0007669"/>
    <property type="project" value="UniProtKB-UniRule"/>
</dbReference>
<dbReference type="GO" id="GO:0006166">
    <property type="term" value="P:purine ribonucleoside salvage"/>
    <property type="evidence" value="ECO:0007669"/>
    <property type="project" value="UniProtKB-KW"/>
</dbReference>
<name>A0A8T3VNT0_METOL</name>
<dbReference type="PANTHER" id="PTHR43864">
    <property type="entry name" value="HYPOXANTHINE/GUANINE PHOSPHORIBOSYLTRANSFERASE"/>
    <property type="match status" value="1"/>
</dbReference>
<dbReference type="GO" id="GO:0005737">
    <property type="term" value="C:cytoplasm"/>
    <property type="evidence" value="ECO:0007669"/>
    <property type="project" value="UniProtKB-SubCell"/>
</dbReference>
<sequence length="188" mass="20107">MLEKLVESLRKAPVVKKGEYDYFVHGISDGVPAMDPAVLKEIAKVIDEILDLSKIDKIVGVEAMGIHIATALSLETGIPFIVIRKRQYGLPGEHEIVKSTGYATSKLYINDLNEGDNIILVDDVVSTGGTLTAVINELKGIGVNLVDTIVVVEKGEGKGVVEEATGEDIKTLVKLDVVDGKVVADSLL</sequence>
<comment type="similarity">
    <text evidence="5">Belongs to the purine/pyrimidine phosphoribosyltransferase family. Archaeal HPRT subfamily.</text>
</comment>
<dbReference type="AlphaFoldDB" id="A0A8T3VNT0"/>
<reference evidence="7" key="1">
    <citation type="submission" date="2019-04" db="EMBL/GenBank/DDBJ databases">
        <title>Evolution of Biomass-Degrading Anaerobic Consortia Revealed by Metagenomics.</title>
        <authorList>
            <person name="Peng X."/>
        </authorList>
    </citation>
    <scope>NUCLEOTIDE SEQUENCE</scope>
    <source>
        <strain evidence="7">SIG14</strain>
    </source>
</reference>
<dbReference type="SUPFAM" id="SSF53271">
    <property type="entry name" value="PRTase-like"/>
    <property type="match status" value="1"/>
</dbReference>
<dbReference type="HAMAP" id="MF_01467">
    <property type="entry name" value="Hypx_phosphoribosyltr"/>
    <property type="match status" value="1"/>
</dbReference>
<comment type="function">
    <text evidence="5">Catalyzes a salvage reaction resulting in the formation of IMP that is energically less costly than de novo synthesis.</text>
</comment>
<evidence type="ECO:0000256" key="4">
    <source>
        <dbReference type="ARBA" id="ARBA00022726"/>
    </source>
</evidence>
<organism evidence="7 8">
    <name type="scientific">Methanobrevibacter olleyae</name>
    <dbReference type="NCBI Taxonomy" id="294671"/>
    <lineage>
        <taxon>Archaea</taxon>
        <taxon>Methanobacteriati</taxon>
        <taxon>Methanobacteriota</taxon>
        <taxon>Methanomada group</taxon>
        <taxon>Methanobacteria</taxon>
        <taxon>Methanobacteriales</taxon>
        <taxon>Methanobacteriaceae</taxon>
        <taxon>Methanobrevibacter</taxon>
    </lineage>
</organism>
<keyword evidence="4 5" id="KW-0660">Purine salvage</keyword>
<comment type="catalytic activity">
    <reaction evidence="5">
        <text>IMP + diphosphate = hypoxanthine + 5-phospho-alpha-D-ribose 1-diphosphate</text>
        <dbReference type="Rhea" id="RHEA:17973"/>
        <dbReference type="ChEBI" id="CHEBI:17368"/>
        <dbReference type="ChEBI" id="CHEBI:33019"/>
        <dbReference type="ChEBI" id="CHEBI:58017"/>
        <dbReference type="ChEBI" id="CHEBI:58053"/>
        <dbReference type="EC" id="2.4.2.8"/>
    </reaction>
</comment>
<evidence type="ECO:0000256" key="2">
    <source>
        <dbReference type="ARBA" id="ARBA00022676"/>
    </source>
</evidence>
<evidence type="ECO:0000256" key="3">
    <source>
        <dbReference type="ARBA" id="ARBA00022679"/>
    </source>
</evidence>
<protein>
    <recommendedName>
        <fullName evidence="5">Hypoxanthine/guanine phosphoribosyltransferase</fullName>
        <shortName evidence="5">HGPRTase</shortName>
        <ecNumber evidence="5">2.4.2.8</ecNumber>
    </recommendedName>
</protein>
<comment type="caution">
    <text evidence="7">The sequence shown here is derived from an EMBL/GenBank/DDBJ whole genome shotgun (WGS) entry which is preliminary data.</text>
</comment>
<dbReference type="GO" id="GO:0004422">
    <property type="term" value="F:hypoxanthine phosphoribosyltransferase activity"/>
    <property type="evidence" value="ECO:0007669"/>
    <property type="project" value="UniProtKB-UniRule"/>
</dbReference>
<dbReference type="InterPro" id="IPR050118">
    <property type="entry name" value="Pur/Pyrimidine_PRTase"/>
</dbReference>
<dbReference type="EC" id="2.4.2.8" evidence="5"/>
<dbReference type="NCBIfam" id="NF002635">
    <property type="entry name" value="PRK02304.1-4"/>
    <property type="match status" value="1"/>
</dbReference>
<dbReference type="Proteomes" id="UP000732619">
    <property type="component" value="Unassembled WGS sequence"/>
</dbReference>
<dbReference type="Pfam" id="PF00156">
    <property type="entry name" value="Pribosyltran"/>
    <property type="match status" value="1"/>
</dbReference>
<gene>
    <name evidence="5" type="primary">hpt</name>
    <name evidence="7" type="ORF">E7Z75_08455</name>
</gene>
<comment type="catalytic activity">
    <reaction evidence="5">
        <text>GMP + diphosphate = guanine + 5-phospho-alpha-D-ribose 1-diphosphate</text>
        <dbReference type="Rhea" id="RHEA:25424"/>
        <dbReference type="ChEBI" id="CHEBI:16235"/>
        <dbReference type="ChEBI" id="CHEBI:33019"/>
        <dbReference type="ChEBI" id="CHEBI:58017"/>
        <dbReference type="ChEBI" id="CHEBI:58115"/>
    </reaction>
</comment>
<dbReference type="PANTHER" id="PTHR43864:SF1">
    <property type="entry name" value="XANTHINE PHOSPHORIBOSYLTRANSFERASE"/>
    <property type="match status" value="1"/>
</dbReference>
<dbReference type="CDD" id="cd06223">
    <property type="entry name" value="PRTases_typeI"/>
    <property type="match status" value="1"/>
</dbReference>
<keyword evidence="3 5" id="KW-0808">Transferase</keyword>